<comment type="caution">
    <text evidence="2">The sequence shown here is derived from an EMBL/GenBank/DDBJ whole genome shotgun (WGS) entry which is preliminary data.</text>
</comment>
<feature type="non-terminal residue" evidence="2">
    <location>
        <position position="1"/>
    </location>
</feature>
<evidence type="ECO:0000313" key="3">
    <source>
        <dbReference type="Proteomes" id="UP000266841"/>
    </source>
</evidence>
<organism evidence="2 3">
    <name type="scientific">Thalassiosira oceanica</name>
    <name type="common">Marine diatom</name>
    <dbReference type="NCBI Taxonomy" id="159749"/>
    <lineage>
        <taxon>Eukaryota</taxon>
        <taxon>Sar</taxon>
        <taxon>Stramenopiles</taxon>
        <taxon>Ochrophyta</taxon>
        <taxon>Bacillariophyta</taxon>
        <taxon>Coscinodiscophyceae</taxon>
        <taxon>Thalassiosirophycidae</taxon>
        <taxon>Thalassiosirales</taxon>
        <taxon>Thalassiosiraceae</taxon>
        <taxon>Thalassiosira</taxon>
    </lineage>
</organism>
<feature type="region of interest" description="Disordered" evidence="1">
    <location>
        <begin position="57"/>
        <end position="76"/>
    </location>
</feature>
<sequence>IRGDGSGVKQIVAPTMLSSTIPDPLTSLGTNFVASALIAADSTEPSAASAKYCSLSTDDGMDSRGTKRLSSEGERDGVCGRGVCDDGCGVCDIGHVKWPMDCPVRKRASTSGRNNRVYDFRPRAPKT</sequence>
<dbReference type="Proteomes" id="UP000266841">
    <property type="component" value="Unassembled WGS sequence"/>
</dbReference>
<proteinExistence type="predicted"/>
<protein>
    <submittedName>
        <fullName evidence="2">Uncharacterized protein</fullName>
    </submittedName>
</protein>
<feature type="compositionally biased region" description="Basic and acidic residues" evidence="1">
    <location>
        <begin position="61"/>
        <end position="76"/>
    </location>
</feature>
<evidence type="ECO:0000256" key="1">
    <source>
        <dbReference type="SAM" id="MobiDB-lite"/>
    </source>
</evidence>
<name>K0RS04_THAOC</name>
<dbReference type="AlphaFoldDB" id="K0RS04"/>
<dbReference type="EMBL" id="AGNL01044761">
    <property type="protein sequence ID" value="EJK49467.1"/>
    <property type="molecule type" value="Genomic_DNA"/>
</dbReference>
<feature type="region of interest" description="Disordered" evidence="1">
    <location>
        <begin position="107"/>
        <end position="127"/>
    </location>
</feature>
<keyword evidence="3" id="KW-1185">Reference proteome</keyword>
<reference evidence="2 3" key="1">
    <citation type="journal article" date="2012" name="Genome Biol.">
        <title>Genome and low-iron response of an oceanic diatom adapted to chronic iron limitation.</title>
        <authorList>
            <person name="Lommer M."/>
            <person name="Specht M."/>
            <person name="Roy A.S."/>
            <person name="Kraemer L."/>
            <person name="Andreson R."/>
            <person name="Gutowska M.A."/>
            <person name="Wolf J."/>
            <person name="Bergner S.V."/>
            <person name="Schilhabel M.B."/>
            <person name="Klostermeier U.C."/>
            <person name="Beiko R.G."/>
            <person name="Rosenstiel P."/>
            <person name="Hippler M."/>
            <person name="Laroche J."/>
        </authorList>
    </citation>
    <scope>NUCLEOTIDE SEQUENCE [LARGE SCALE GENOMIC DNA]</scope>
    <source>
        <strain evidence="2 3">CCMP1005</strain>
    </source>
</reference>
<accession>K0RS04</accession>
<evidence type="ECO:0000313" key="2">
    <source>
        <dbReference type="EMBL" id="EJK49467.1"/>
    </source>
</evidence>
<gene>
    <name evidence="2" type="ORF">THAOC_31655</name>
</gene>
<feature type="compositionally biased region" description="Basic and acidic residues" evidence="1">
    <location>
        <begin position="116"/>
        <end position="127"/>
    </location>
</feature>